<name>A0A4P9Y519_9FUNG</name>
<dbReference type="AlphaFoldDB" id="A0A4P9Y519"/>
<feature type="compositionally biased region" description="Basic and acidic residues" evidence="1">
    <location>
        <begin position="418"/>
        <end position="482"/>
    </location>
</feature>
<feature type="compositionally biased region" description="Acidic residues" evidence="1">
    <location>
        <begin position="247"/>
        <end position="293"/>
    </location>
</feature>
<feature type="compositionally biased region" description="Polar residues" evidence="1">
    <location>
        <begin position="19"/>
        <end position="29"/>
    </location>
</feature>
<dbReference type="EMBL" id="KZ987886">
    <property type="protein sequence ID" value="RKP14098.1"/>
    <property type="molecule type" value="Genomic_DNA"/>
</dbReference>
<reference evidence="3" key="1">
    <citation type="journal article" date="2018" name="Nat. Microbiol.">
        <title>Leveraging single-cell genomics to expand the fungal tree of life.</title>
        <authorList>
            <person name="Ahrendt S.R."/>
            <person name="Quandt C.A."/>
            <person name="Ciobanu D."/>
            <person name="Clum A."/>
            <person name="Salamov A."/>
            <person name="Andreopoulos B."/>
            <person name="Cheng J.F."/>
            <person name="Woyke T."/>
            <person name="Pelin A."/>
            <person name="Henrissat B."/>
            <person name="Reynolds N.K."/>
            <person name="Benny G.L."/>
            <person name="Smith M.E."/>
            <person name="James T.Y."/>
            <person name="Grigoriev I.V."/>
        </authorList>
    </citation>
    <scope>NUCLEOTIDE SEQUENCE [LARGE SCALE GENOMIC DNA]</scope>
</reference>
<feature type="compositionally biased region" description="Low complexity" evidence="1">
    <location>
        <begin position="294"/>
        <end position="314"/>
    </location>
</feature>
<organism evidence="2 3">
    <name type="scientific">Piptocephalis cylindrospora</name>
    <dbReference type="NCBI Taxonomy" id="1907219"/>
    <lineage>
        <taxon>Eukaryota</taxon>
        <taxon>Fungi</taxon>
        <taxon>Fungi incertae sedis</taxon>
        <taxon>Zoopagomycota</taxon>
        <taxon>Zoopagomycotina</taxon>
        <taxon>Zoopagomycetes</taxon>
        <taxon>Zoopagales</taxon>
        <taxon>Piptocephalidaceae</taxon>
        <taxon>Piptocephalis</taxon>
    </lineage>
</organism>
<sequence>MSSLPKSGTKHVTFAPAHQSPSVSANGETPTADILARRLRTLNKRMNKIDRYAEEQEAGKALEKDQVHAVQSGPQIRGAIEELNEIHKQFLDLDREEAKRRKQDIWLRNKERMEEREALIKSTHSSSLLSLLPLLHLVRHASQSTEREDEEEVKERQALKWANEAMFRFLDQWEKIQGGVPQEGWEETVTRQLDQWSSFLTEPTVPQTLDLGTGPEGFEEIISLPTDLPLPSSILSKRLSRWAPAPMEEEKEVGEENDAEKEDEVKGEDEVEGEDEVKEEINEQVEGDDEEDVSLSGSSASSTLYSSISSLSSSGVYEPTAPYNTAPIESTIRTLEEGEPDEFIPPHTIPLPKGGLQFMSMSEILSPVDNPLPPPIQLRPHPRITEKDIDESGKVHEYPRTEDQTNKRPEPTIVEEVVVDKKVITETKEKSVITEGKRKENELKGDSETESVLKSKRTEDMAKKGEKPSSREKGQKGGEGRPKGRGRSGGYGRHHHHRKAQSDTLGQTGGHSGRGGSGAQSPTSQGHSQNHHPSTHRRPHSGHHHNQGHQPFPHPGPQSPSTPMMWGGNGGNVHRGRGGGRDGKNRGHGRGATAVGTLRADGLSQ</sequence>
<feature type="region of interest" description="Disordered" evidence="1">
    <location>
        <begin position="1"/>
        <end position="31"/>
    </location>
</feature>
<evidence type="ECO:0000256" key="1">
    <source>
        <dbReference type="SAM" id="MobiDB-lite"/>
    </source>
</evidence>
<evidence type="ECO:0000313" key="3">
    <source>
        <dbReference type="Proteomes" id="UP000267251"/>
    </source>
</evidence>
<evidence type="ECO:0000313" key="2">
    <source>
        <dbReference type="EMBL" id="RKP14098.1"/>
    </source>
</evidence>
<feature type="compositionally biased region" description="Basic and acidic residues" evidence="1">
    <location>
        <begin position="383"/>
        <end position="410"/>
    </location>
</feature>
<feature type="region of interest" description="Disordered" evidence="1">
    <location>
        <begin position="245"/>
        <end position="605"/>
    </location>
</feature>
<dbReference type="OrthoDB" id="2409325at2759"/>
<feature type="compositionally biased region" description="Gly residues" evidence="1">
    <location>
        <begin position="507"/>
        <end position="518"/>
    </location>
</feature>
<gene>
    <name evidence="2" type="ORF">BJ684DRAFT_15564</name>
</gene>
<keyword evidence="3" id="KW-1185">Reference proteome</keyword>
<feature type="compositionally biased region" description="Basic residues" evidence="1">
    <location>
        <begin position="529"/>
        <end position="547"/>
    </location>
</feature>
<protein>
    <submittedName>
        <fullName evidence="2">Uncharacterized protein</fullName>
    </submittedName>
</protein>
<proteinExistence type="predicted"/>
<accession>A0A4P9Y519</accession>
<dbReference type="Proteomes" id="UP000267251">
    <property type="component" value="Unassembled WGS sequence"/>
</dbReference>